<dbReference type="GO" id="GO:0016491">
    <property type="term" value="F:oxidoreductase activity"/>
    <property type="evidence" value="ECO:0007669"/>
    <property type="project" value="UniProtKB-KW"/>
</dbReference>
<organism evidence="7 8">
    <name type="scientific">Sclerotinia nivalis</name>
    <dbReference type="NCBI Taxonomy" id="352851"/>
    <lineage>
        <taxon>Eukaryota</taxon>
        <taxon>Fungi</taxon>
        <taxon>Dikarya</taxon>
        <taxon>Ascomycota</taxon>
        <taxon>Pezizomycotina</taxon>
        <taxon>Leotiomycetes</taxon>
        <taxon>Helotiales</taxon>
        <taxon>Sclerotiniaceae</taxon>
        <taxon>Sclerotinia</taxon>
    </lineage>
</organism>
<evidence type="ECO:0000256" key="4">
    <source>
        <dbReference type="ARBA" id="ARBA00022643"/>
    </source>
</evidence>
<dbReference type="EMBL" id="JAPEIS010000005">
    <property type="protein sequence ID" value="KAJ8066359.1"/>
    <property type="molecule type" value="Genomic_DNA"/>
</dbReference>
<evidence type="ECO:0000256" key="1">
    <source>
        <dbReference type="ARBA" id="ARBA00001917"/>
    </source>
</evidence>
<evidence type="ECO:0000259" key="6">
    <source>
        <dbReference type="Pfam" id="PF00881"/>
    </source>
</evidence>
<dbReference type="SUPFAM" id="SSF55469">
    <property type="entry name" value="FMN-dependent nitroreductase-like"/>
    <property type="match status" value="1"/>
</dbReference>
<comment type="caution">
    <text evidence="7">The sequence shown here is derived from an EMBL/GenBank/DDBJ whole genome shotgun (WGS) entry which is preliminary data.</text>
</comment>
<keyword evidence="5" id="KW-0560">Oxidoreductase</keyword>
<evidence type="ECO:0000256" key="5">
    <source>
        <dbReference type="ARBA" id="ARBA00023002"/>
    </source>
</evidence>
<name>A0A9X0AP44_9HELO</name>
<dbReference type="InterPro" id="IPR029479">
    <property type="entry name" value="Nitroreductase"/>
</dbReference>
<feature type="domain" description="Nitroreductase" evidence="6">
    <location>
        <begin position="25"/>
        <end position="207"/>
    </location>
</feature>
<dbReference type="Gene3D" id="3.40.109.10">
    <property type="entry name" value="NADH Oxidase"/>
    <property type="match status" value="1"/>
</dbReference>
<protein>
    <recommendedName>
        <fullName evidence="6">Nitroreductase domain-containing protein</fullName>
    </recommendedName>
</protein>
<evidence type="ECO:0000256" key="3">
    <source>
        <dbReference type="ARBA" id="ARBA00022630"/>
    </source>
</evidence>
<accession>A0A9X0AP44</accession>
<dbReference type="InterPro" id="IPR000415">
    <property type="entry name" value="Nitroreductase-like"/>
</dbReference>
<dbReference type="PANTHER" id="PTHR43673">
    <property type="entry name" value="NAD(P)H NITROREDUCTASE YDGI-RELATED"/>
    <property type="match status" value="1"/>
</dbReference>
<dbReference type="Proteomes" id="UP001152300">
    <property type="component" value="Unassembled WGS sequence"/>
</dbReference>
<keyword evidence="8" id="KW-1185">Reference proteome</keyword>
<dbReference type="AlphaFoldDB" id="A0A9X0AP44"/>
<dbReference type="OrthoDB" id="41362at2759"/>
<dbReference type="PANTHER" id="PTHR43673:SF2">
    <property type="entry name" value="NITROREDUCTASE"/>
    <property type="match status" value="1"/>
</dbReference>
<comment type="cofactor">
    <cofactor evidence="1">
        <name>FMN</name>
        <dbReference type="ChEBI" id="CHEBI:58210"/>
    </cofactor>
</comment>
<dbReference type="CDD" id="cd02136">
    <property type="entry name" value="PnbA_NfnB-like"/>
    <property type="match status" value="1"/>
</dbReference>
<gene>
    <name evidence="7" type="ORF">OCU04_005430</name>
</gene>
<dbReference type="Pfam" id="PF00881">
    <property type="entry name" value="Nitroreductase"/>
    <property type="match status" value="1"/>
</dbReference>
<proteinExistence type="inferred from homology"/>
<reference evidence="7" key="1">
    <citation type="submission" date="2022-11" db="EMBL/GenBank/DDBJ databases">
        <title>Genome Resource of Sclerotinia nivalis Strain SnTB1, a Plant Pathogen Isolated from American Ginseng.</title>
        <authorList>
            <person name="Fan S."/>
        </authorList>
    </citation>
    <scope>NUCLEOTIDE SEQUENCE</scope>
    <source>
        <strain evidence="7">SnTB1</strain>
    </source>
</reference>
<sequence>MPHAIKTETTHDSSYPEMTLKESLMTRHSSRAFLPTPVPKSIIKSTLDLARFAPSNSNIQPQRIFLLTGEPLENLKTKLYAIASESTPSIPALPEAYTHYRSEVGRQLYGEAMGIPRSDSKARNAAVLRNYQFFDAPVGAIVCIDKSLTNADRVSVGMWLQTWLLALTERGVGSCVQVCETGYPALLRSECGISDDLEILVAVSIGYEDPEFKANGLRIGREDAEKFVNFLE</sequence>
<comment type="similarity">
    <text evidence="2">Belongs to the nitroreductase family.</text>
</comment>
<evidence type="ECO:0000313" key="8">
    <source>
        <dbReference type="Proteomes" id="UP001152300"/>
    </source>
</evidence>
<evidence type="ECO:0000313" key="7">
    <source>
        <dbReference type="EMBL" id="KAJ8066359.1"/>
    </source>
</evidence>
<keyword evidence="3" id="KW-0285">Flavoprotein</keyword>
<evidence type="ECO:0000256" key="2">
    <source>
        <dbReference type="ARBA" id="ARBA00007118"/>
    </source>
</evidence>
<keyword evidence="4" id="KW-0288">FMN</keyword>